<evidence type="ECO:0000259" key="3">
    <source>
        <dbReference type="PROSITE" id="PS50093"/>
    </source>
</evidence>
<dbReference type="InterPro" id="IPR000757">
    <property type="entry name" value="Beta-glucanase-like"/>
</dbReference>
<protein>
    <recommendedName>
        <fullName evidence="7">Beta-glucanase, GH16 family</fullName>
    </recommendedName>
</protein>
<organism evidence="5 6">
    <name type="scientific">Pedobacter quisquiliarum</name>
    <dbReference type="NCBI Taxonomy" id="1834438"/>
    <lineage>
        <taxon>Bacteria</taxon>
        <taxon>Pseudomonadati</taxon>
        <taxon>Bacteroidota</taxon>
        <taxon>Sphingobacteriia</taxon>
        <taxon>Sphingobacteriales</taxon>
        <taxon>Sphingobacteriaceae</taxon>
        <taxon>Pedobacter</taxon>
    </lineage>
</organism>
<accession>A0A916U334</accession>
<dbReference type="GO" id="GO:0004553">
    <property type="term" value="F:hydrolase activity, hydrolyzing O-glycosyl compounds"/>
    <property type="evidence" value="ECO:0007669"/>
    <property type="project" value="InterPro"/>
</dbReference>
<dbReference type="SUPFAM" id="SSF49899">
    <property type="entry name" value="Concanavalin A-like lectins/glucanases"/>
    <property type="match status" value="1"/>
</dbReference>
<dbReference type="PROSITE" id="PS51257">
    <property type="entry name" value="PROKAR_LIPOPROTEIN"/>
    <property type="match status" value="1"/>
</dbReference>
<dbReference type="InterPro" id="IPR000601">
    <property type="entry name" value="PKD_dom"/>
</dbReference>
<dbReference type="PROSITE" id="PS51762">
    <property type="entry name" value="GH16_2"/>
    <property type="match status" value="1"/>
</dbReference>
<gene>
    <name evidence="5" type="ORF">GCM10011387_06040</name>
</gene>
<dbReference type="InterPro" id="IPR022409">
    <property type="entry name" value="PKD/Chitinase_dom"/>
</dbReference>
<feature type="domain" description="GH16" evidence="4">
    <location>
        <begin position="126"/>
        <end position="366"/>
    </location>
</feature>
<dbReference type="PROSITE" id="PS50093">
    <property type="entry name" value="PKD"/>
    <property type="match status" value="1"/>
</dbReference>
<keyword evidence="2" id="KW-0732">Signal</keyword>
<evidence type="ECO:0000256" key="2">
    <source>
        <dbReference type="SAM" id="SignalP"/>
    </source>
</evidence>
<reference evidence="5" key="1">
    <citation type="journal article" date="2014" name="Int. J. Syst. Evol. Microbiol.">
        <title>Complete genome sequence of Corynebacterium casei LMG S-19264T (=DSM 44701T), isolated from a smear-ripened cheese.</title>
        <authorList>
            <consortium name="US DOE Joint Genome Institute (JGI-PGF)"/>
            <person name="Walter F."/>
            <person name="Albersmeier A."/>
            <person name="Kalinowski J."/>
            <person name="Ruckert C."/>
        </authorList>
    </citation>
    <scope>NUCLEOTIDE SEQUENCE</scope>
    <source>
        <strain evidence="5">CGMCC 1.15343</strain>
    </source>
</reference>
<sequence length="366" mass="40264">MKSIISATSKLLLLCLLSLTFSCSKAENAPASLNLQLAVEVINDGSGTVKVTATANNADRYYFTFGQSSTEEGVRSTDGKASVTYASSGKYTIKVTAYGPDNSSAVATKDVDVVVATKNDGYVSAESYPGMKLSWKDDFAGDALNTADWTFEIGNGVDGWGNAELQYYKKENTIVKDGFLTITAQKEAFGGYQYTSSRIKTQYNKSFKYGRIDIRAKLPKGQGIWPALWMLGTNIDDVKWPYSGEIDIMELVGGGPGKDNTVYGTIHFDNNGSYANISKGYTLPKGDFSDKFHVFSILWDESKITWFVDDVEFHSQEISSAARKEFQEPFFLLFNVAVGGRWPGSPDAATSFPQKMVVDYVRVFQK</sequence>
<feature type="domain" description="PKD" evidence="3">
    <location>
        <begin position="61"/>
        <end position="120"/>
    </location>
</feature>
<comment type="similarity">
    <text evidence="1">Belongs to the glycosyl hydrolase 16 family.</text>
</comment>
<dbReference type="InterPro" id="IPR035986">
    <property type="entry name" value="PKD_dom_sf"/>
</dbReference>
<dbReference type="InterPro" id="IPR013783">
    <property type="entry name" value="Ig-like_fold"/>
</dbReference>
<dbReference type="InterPro" id="IPR013320">
    <property type="entry name" value="ConA-like_dom_sf"/>
</dbReference>
<dbReference type="AlphaFoldDB" id="A0A916U334"/>
<dbReference type="EMBL" id="BMIL01000002">
    <property type="protein sequence ID" value="GGC55231.1"/>
    <property type="molecule type" value="Genomic_DNA"/>
</dbReference>
<dbReference type="RefSeq" id="WP_188625365.1">
    <property type="nucleotide sequence ID" value="NZ_BMIL01000002.1"/>
</dbReference>
<reference evidence="5" key="2">
    <citation type="submission" date="2020-09" db="EMBL/GenBank/DDBJ databases">
        <authorList>
            <person name="Sun Q."/>
            <person name="Zhou Y."/>
        </authorList>
    </citation>
    <scope>NUCLEOTIDE SEQUENCE</scope>
    <source>
        <strain evidence="5">CGMCC 1.15343</strain>
    </source>
</reference>
<dbReference type="InterPro" id="IPR050546">
    <property type="entry name" value="Glycosyl_Hydrlase_16"/>
</dbReference>
<dbReference type="Gene3D" id="2.60.40.10">
    <property type="entry name" value="Immunoglobulins"/>
    <property type="match status" value="1"/>
</dbReference>
<feature type="signal peptide" evidence="2">
    <location>
        <begin position="1"/>
        <end position="26"/>
    </location>
</feature>
<dbReference type="SUPFAM" id="SSF49299">
    <property type="entry name" value="PKD domain"/>
    <property type="match status" value="1"/>
</dbReference>
<dbReference type="Pfam" id="PF00722">
    <property type="entry name" value="Glyco_hydro_16"/>
    <property type="match status" value="1"/>
</dbReference>
<dbReference type="CDD" id="cd00146">
    <property type="entry name" value="PKD"/>
    <property type="match status" value="1"/>
</dbReference>
<dbReference type="CDD" id="cd08023">
    <property type="entry name" value="GH16_laminarinase_like"/>
    <property type="match status" value="1"/>
</dbReference>
<proteinExistence type="inferred from homology"/>
<evidence type="ECO:0000313" key="5">
    <source>
        <dbReference type="EMBL" id="GGC55231.1"/>
    </source>
</evidence>
<keyword evidence="6" id="KW-1185">Reference proteome</keyword>
<dbReference type="GO" id="GO:0005975">
    <property type="term" value="P:carbohydrate metabolic process"/>
    <property type="evidence" value="ECO:0007669"/>
    <property type="project" value="InterPro"/>
</dbReference>
<dbReference type="SMART" id="SM00089">
    <property type="entry name" value="PKD"/>
    <property type="match status" value="1"/>
</dbReference>
<evidence type="ECO:0000313" key="6">
    <source>
        <dbReference type="Proteomes" id="UP000651668"/>
    </source>
</evidence>
<feature type="chain" id="PRO_5038023192" description="Beta-glucanase, GH16 family" evidence="2">
    <location>
        <begin position="27"/>
        <end position="366"/>
    </location>
</feature>
<dbReference type="PANTHER" id="PTHR10963">
    <property type="entry name" value="GLYCOSYL HYDROLASE-RELATED"/>
    <property type="match status" value="1"/>
</dbReference>
<comment type="caution">
    <text evidence="5">The sequence shown here is derived from an EMBL/GenBank/DDBJ whole genome shotgun (WGS) entry which is preliminary data.</text>
</comment>
<evidence type="ECO:0008006" key="7">
    <source>
        <dbReference type="Google" id="ProtNLM"/>
    </source>
</evidence>
<evidence type="ECO:0000259" key="4">
    <source>
        <dbReference type="PROSITE" id="PS51762"/>
    </source>
</evidence>
<dbReference type="PANTHER" id="PTHR10963:SF55">
    <property type="entry name" value="GLYCOSIDE HYDROLASE FAMILY 16 PROTEIN"/>
    <property type="match status" value="1"/>
</dbReference>
<dbReference type="Gene3D" id="2.60.120.200">
    <property type="match status" value="1"/>
</dbReference>
<name>A0A916U334_9SPHI</name>
<dbReference type="Proteomes" id="UP000651668">
    <property type="component" value="Unassembled WGS sequence"/>
</dbReference>
<evidence type="ECO:0000256" key="1">
    <source>
        <dbReference type="ARBA" id="ARBA00006865"/>
    </source>
</evidence>